<dbReference type="GO" id="GO:0000502">
    <property type="term" value="C:proteasome complex"/>
    <property type="evidence" value="ECO:0007669"/>
    <property type="project" value="UniProtKB-KW"/>
</dbReference>
<feature type="domain" description="PDZ" evidence="7">
    <location>
        <begin position="116"/>
        <end position="168"/>
    </location>
</feature>
<dbReference type="PANTHER" id="PTHR12651:SF1">
    <property type="entry name" value="26S PROTEASOME NON-ATPASE REGULATORY SUBUNIT 9"/>
    <property type="match status" value="1"/>
</dbReference>
<sequence length="195" mass="21453">MAEYLKGLIKQKDDIEIEIQAWFDILKSQGDVGMDAALVDAEGFPRNDIDIVQVRTARNKIICLQNDHKSLMKQIENGLVEFHSQNAGKKAAPTPIASQQTSTDAQMQPFAAIDLISRESPAEKAGLKIGDVLVQFGSVSKRNFTGMATIANVVQHSKDKTVNVTVIRDEQRVSISLVPRQWEGRGLLGCNIVPL</sequence>
<protein>
    <recommendedName>
        <fullName evidence="2">26S proteasome non-ATPase regulatory subunit 9</fullName>
    </recommendedName>
    <alternativeName>
        <fullName evidence="4">26S proteasome regulatory subunit p27</fullName>
    </alternativeName>
</protein>
<dbReference type="InterPro" id="IPR035269">
    <property type="entry name" value="PSMD9"/>
</dbReference>
<keyword evidence="10" id="KW-0647">Proteasome</keyword>
<dbReference type="Gene3D" id="2.30.42.10">
    <property type="match status" value="1"/>
</dbReference>
<dbReference type="EMBL" id="LR789386">
    <property type="protein sequence ID" value="CAB3265248.1"/>
    <property type="molecule type" value="mRNA"/>
</dbReference>
<gene>
    <name evidence="10" type="primary">Psmd9-002</name>
    <name evidence="9" type="synonym">Psmd9-001</name>
</gene>
<evidence type="ECO:0000256" key="5">
    <source>
        <dbReference type="ARBA" id="ARBA00054581"/>
    </source>
</evidence>
<dbReference type="Gene3D" id="6.10.140.1710">
    <property type="match status" value="1"/>
</dbReference>
<evidence type="ECO:0000256" key="2">
    <source>
        <dbReference type="ARBA" id="ARBA00014937"/>
    </source>
</evidence>
<dbReference type="GO" id="GO:0005737">
    <property type="term" value="C:cytoplasm"/>
    <property type="evidence" value="ECO:0007669"/>
    <property type="project" value="TreeGrafter"/>
</dbReference>
<organism evidence="10">
    <name type="scientific">Phallusia mammillata</name>
    <dbReference type="NCBI Taxonomy" id="59560"/>
    <lineage>
        <taxon>Eukaryota</taxon>
        <taxon>Metazoa</taxon>
        <taxon>Chordata</taxon>
        <taxon>Tunicata</taxon>
        <taxon>Ascidiacea</taxon>
        <taxon>Phlebobranchia</taxon>
        <taxon>Ascidiidae</taxon>
        <taxon>Phallusia</taxon>
    </lineage>
</organism>
<reference evidence="10" key="1">
    <citation type="submission" date="2020-04" db="EMBL/GenBank/DDBJ databases">
        <authorList>
            <person name="Neveu A P."/>
        </authorList>
    </citation>
    <scope>NUCLEOTIDE SEQUENCE</scope>
    <source>
        <tissue evidence="10">Whole embryo</tissue>
    </source>
</reference>
<name>A0A6F9DQ46_9ASCI</name>
<evidence type="ECO:0000259" key="8">
    <source>
        <dbReference type="Pfam" id="PF18265"/>
    </source>
</evidence>
<dbReference type="PANTHER" id="PTHR12651">
    <property type="entry name" value="26S PROTEASOME NON-ATPASE REGULATORY SUBUNIT 9"/>
    <property type="match status" value="1"/>
</dbReference>
<evidence type="ECO:0000313" key="10">
    <source>
        <dbReference type="EMBL" id="CAB3265249.1"/>
    </source>
</evidence>
<proteinExistence type="evidence at transcript level"/>
<feature type="domain" description="Nas2 N-terminal" evidence="8">
    <location>
        <begin position="5"/>
        <end position="84"/>
    </location>
</feature>
<evidence type="ECO:0000313" key="9">
    <source>
        <dbReference type="EMBL" id="CAB3265248.1"/>
    </source>
</evidence>
<evidence type="ECO:0000259" key="7">
    <source>
        <dbReference type="Pfam" id="PF17820"/>
    </source>
</evidence>
<evidence type="ECO:0000256" key="4">
    <source>
        <dbReference type="ARBA" id="ARBA00030007"/>
    </source>
</evidence>
<dbReference type="GO" id="GO:0005634">
    <property type="term" value="C:nucleus"/>
    <property type="evidence" value="ECO:0007669"/>
    <property type="project" value="TreeGrafter"/>
</dbReference>
<dbReference type="Pfam" id="PF17820">
    <property type="entry name" value="PDZ_6"/>
    <property type="match status" value="1"/>
</dbReference>
<dbReference type="InterPro" id="IPR041489">
    <property type="entry name" value="PDZ_6"/>
</dbReference>
<accession>A0A6F9DQ46</accession>
<comment type="function">
    <text evidence="5">Acts as a chaperone during the assembly of the 26S proteasome, specifically of the base subcomplex of the PA700/19S regulatory complex (RC). During the base subcomplex assembly is part of an intermediate PSMD9:PSMC6:PSMC3 module, also known as modulator trimer complex; PSMD9 is released during the further base assembly process.</text>
</comment>
<dbReference type="FunFam" id="2.30.42.10:FF:000107">
    <property type="entry name" value="26S proteasome non-ATPase regulatory subunit 9"/>
    <property type="match status" value="1"/>
</dbReference>
<comment type="subunit">
    <text evidence="6">Interacts with PSMC3. Part of a transient complex (modulator) containing PSMD9, PSMC6 and PSMC3 formed during the assembly of the 26S proteasome.</text>
</comment>
<evidence type="ECO:0000256" key="1">
    <source>
        <dbReference type="ARBA" id="ARBA00005256"/>
    </source>
</evidence>
<evidence type="ECO:0000256" key="6">
    <source>
        <dbReference type="ARBA" id="ARBA00062195"/>
    </source>
</evidence>
<comment type="similarity">
    <text evidence="1">Belongs to the proteasome subunit p27 family.</text>
</comment>
<dbReference type="InterPro" id="IPR036034">
    <property type="entry name" value="PDZ_sf"/>
</dbReference>
<evidence type="ECO:0000256" key="3">
    <source>
        <dbReference type="ARBA" id="ARBA00023186"/>
    </source>
</evidence>
<dbReference type="InterPro" id="IPR040815">
    <property type="entry name" value="Nas2_N"/>
</dbReference>
<dbReference type="SUPFAM" id="SSF50156">
    <property type="entry name" value="PDZ domain-like"/>
    <property type="match status" value="1"/>
</dbReference>
<dbReference type="GO" id="GO:0070682">
    <property type="term" value="P:proteasome regulatory particle assembly"/>
    <property type="evidence" value="ECO:0007669"/>
    <property type="project" value="InterPro"/>
</dbReference>
<dbReference type="Pfam" id="PF18265">
    <property type="entry name" value="Nas2_N"/>
    <property type="match status" value="1"/>
</dbReference>
<dbReference type="AlphaFoldDB" id="A0A6F9DQ46"/>
<keyword evidence="3" id="KW-0143">Chaperone</keyword>
<dbReference type="EMBL" id="LR789387">
    <property type="protein sequence ID" value="CAB3265249.1"/>
    <property type="molecule type" value="mRNA"/>
</dbReference>